<feature type="non-terminal residue" evidence="1">
    <location>
        <position position="1"/>
    </location>
</feature>
<feature type="non-terminal residue" evidence="1">
    <location>
        <position position="93"/>
    </location>
</feature>
<evidence type="ECO:0000313" key="2">
    <source>
        <dbReference type="Proteomes" id="UP001328107"/>
    </source>
</evidence>
<gene>
    <name evidence="1" type="ORF">PMAYCL1PPCAC_11372</name>
</gene>
<dbReference type="AlphaFoldDB" id="A0AAN5CEW8"/>
<name>A0AAN5CEW8_9BILA</name>
<accession>A0AAN5CEW8</accession>
<comment type="caution">
    <text evidence="1">The sequence shown here is derived from an EMBL/GenBank/DDBJ whole genome shotgun (WGS) entry which is preliminary data.</text>
</comment>
<organism evidence="1 2">
    <name type="scientific">Pristionchus mayeri</name>
    <dbReference type="NCBI Taxonomy" id="1317129"/>
    <lineage>
        <taxon>Eukaryota</taxon>
        <taxon>Metazoa</taxon>
        <taxon>Ecdysozoa</taxon>
        <taxon>Nematoda</taxon>
        <taxon>Chromadorea</taxon>
        <taxon>Rhabditida</taxon>
        <taxon>Rhabditina</taxon>
        <taxon>Diplogasteromorpha</taxon>
        <taxon>Diplogasteroidea</taxon>
        <taxon>Neodiplogasteridae</taxon>
        <taxon>Pristionchus</taxon>
    </lineage>
</organism>
<protein>
    <submittedName>
        <fullName evidence="1">Uncharacterized protein</fullName>
    </submittedName>
</protein>
<evidence type="ECO:0000313" key="1">
    <source>
        <dbReference type="EMBL" id="GMR41177.1"/>
    </source>
</evidence>
<proteinExistence type="predicted"/>
<sequence length="93" mass="10019">FTSCHHVVVLIRSRSTQIGGGSSLASSRRTVWRSSSSLAGTIRSALLMSGQHVVVPCKQRSAQIGRRSSLASSHRALCWLTRSLECGRSGRPV</sequence>
<reference evidence="2" key="1">
    <citation type="submission" date="2022-10" db="EMBL/GenBank/DDBJ databases">
        <title>Genome assembly of Pristionchus species.</title>
        <authorList>
            <person name="Yoshida K."/>
            <person name="Sommer R.J."/>
        </authorList>
    </citation>
    <scope>NUCLEOTIDE SEQUENCE [LARGE SCALE GENOMIC DNA]</scope>
    <source>
        <strain evidence="2">RS5460</strain>
    </source>
</reference>
<dbReference type="EMBL" id="BTRK01000003">
    <property type="protein sequence ID" value="GMR41177.1"/>
    <property type="molecule type" value="Genomic_DNA"/>
</dbReference>
<dbReference type="Proteomes" id="UP001328107">
    <property type="component" value="Unassembled WGS sequence"/>
</dbReference>
<keyword evidence="2" id="KW-1185">Reference proteome</keyword>